<evidence type="ECO:0000259" key="3">
    <source>
        <dbReference type="PROSITE" id="PS50977"/>
    </source>
</evidence>
<dbReference type="SUPFAM" id="SSF46689">
    <property type="entry name" value="Homeodomain-like"/>
    <property type="match status" value="1"/>
</dbReference>
<dbReference type="InterPro" id="IPR001647">
    <property type="entry name" value="HTH_TetR"/>
</dbReference>
<dbReference type="InterPro" id="IPR009057">
    <property type="entry name" value="Homeodomain-like_sf"/>
</dbReference>
<name>A0A1I5ZS64_9PSEU</name>
<organism evidence="4 5">
    <name type="scientific">Amycolatopsis arida</name>
    <dbReference type="NCBI Taxonomy" id="587909"/>
    <lineage>
        <taxon>Bacteria</taxon>
        <taxon>Bacillati</taxon>
        <taxon>Actinomycetota</taxon>
        <taxon>Actinomycetes</taxon>
        <taxon>Pseudonocardiales</taxon>
        <taxon>Pseudonocardiaceae</taxon>
        <taxon>Amycolatopsis</taxon>
    </lineage>
</organism>
<dbReference type="OrthoDB" id="6929199at2"/>
<dbReference type="InterPro" id="IPR050109">
    <property type="entry name" value="HTH-type_TetR-like_transc_reg"/>
</dbReference>
<dbReference type="InterPro" id="IPR041583">
    <property type="entry name" value="TetR_C_31"/>
</dbReference>
<evidence type="ECO:0000313" key="4">
    <source>
        <dbReference type="EMBL" id="SFQ59316.1"/>
    </source>
</evidence>
<dbReference type="Proteomes" id="UP000198727">
    <property type="component" value="Unassembled WGS sequence"/>
</dbReference>
<dbReference type="PROSITE" id="PS50977">
    <property type="entry name" value="HTH_TETR_2"/>
    <property type="match status" value="1"/>
</dbReference>
<dbReference type="AlphaFoldDB" id="A0A1I5ZS64"/>
<dbReference type="GO" id="GO:0003700">
    <property type="term" value="F:DNA-binding transcription factor activity"/>
    <property type="evidence" value="ECO:0007669"/>
    <property type="project" value="TreeGrafter"/>
</dbReference>
<dbReference type="SUPFAM" id="SSF48498">
    <property type="entry name" value="Tetracyclin repressor-like, C-terminal domain"/>
    <property type="match status" value="1"/>
</dbReference>
<feature type="domain" description="HTH tetR-type" evidence="3">
    <location>
        <begin position="12"/>
        <end position="72"/>
    </location>
</feature>
<evidence type="ECO:0000313" key="5">
    <source>
        <dbReference type="Proteomes" id="UP000198727"/>
    </source>
</evidence>
<sequence length="207" mass="22599">MSRSLTPRSRSRPRRDALLRAAVEVIAEHGVAGTTHRAVTERAGVPLATASYYFDSIGELITEALRLFAEERARELAPPARAEGDDPASPEAVAAWARDRFVDVPELQRLAFFEMVVRSARSPELAESRRVALDSYRHAAQAALDALDAGGDPRHARAFVALHLGFSLLRLTDPRDDDGEQLFAAMRELFAGQRLVERGETPAGDGG</sequence>
<protein>
    <submittedName>
        <fullName evidence="4">DNA-binding transcriptional regulator YbjK</fullName>
    </submittedName>
</protein>
<dbReference type="RefSeq" id="WP_092534804.1">
    <property type="nucleotide sequence ID" value="NZ_FOWW01000010.1"/>
</dbReference>
<keyword evidence="1 2" id="KW-0238">DNA-binding</keyword>
<dbReference type="InterPro" id="IPR036271">
    <property type="entry name" value="Tet_transcr_reg_TetR-rel_C_sf"/>
</dbReference>
<dbReference type="PANTHER" id="PTHR30055">
    <property type="entry name" value="HTH-TYPE TRANSCRIPTIONAL REGULATOR RUTR"/>
    <property type="match status" value="1"/>
</dbReference>
<evidence type="ECO:0000256" key="1">
    <source>
        <dbReference type="ARBA" id="ARBA00023125"/>
    </source>
</evidence>
<evidence type="ECO:0000256" key="2">
    <source>
        <dbReference type="PROSITE-ProRule" id="PRU00335"/>
    </source>
</evidence>
<feature type="DNA-binding region" description="H-T-H motif" evidence="2">
    <location>
        <begin position="35"/>
        <end position="54"/>
    </location>
</feature>
<dbReference type="Gene3D" id="1.10.357.10">
    <property type="entry name" value="Tetracycline Repressor, domain 2"/>
    <property type="match status" value="1"/>
</dbReference>
<dbReference type="PANTHER" id="PTHR30055:SF231">
    <property type="entry name" value="TRANSCRIPTIONAL REGULATORY PROTEIN (PROBABLY DEOR-FAMILY)-RELATED"/>
    <property type="match status" value="1"/>
</dbReference>
<dbReference type="GO" id="GO:0000976">
    <property type="term" value="F:transcription cis-regulatory region binding"/>
    <property type="evidence" value="ECO:0007669"/>
    <property type="project" value="TreeGrafter"/>
</dbReference>
<gene>
    <name evidence="4" type="ORF">SAMN05421810_11099</name>
</gene>
<dbReference type="STRING" id="587909.SAMN05421810_11099"/>
<dbReference type="EMBL" id="FOWW01000010">
    <property type="protein sequence ID" value="SFQ59316.1"/>
    <property type="molecule type" value="Genomic_DNA"/>
</dbReference>
<accession>A0A1I5ZS64</accession>
<proteinExistence type="predicted"/>
<dbReference type="Pfam" id="PF17940">
    <property type="entry name" value="TetR_C_31"/>
    <property type="match status" value="1"/>
</dbReference>
<reference evidence="5" key="1">
    <citation type="submission" date="2016-10" db="EMBL/GenBank/DDBJ databases">
        <authorList>
            <person name="Varghese N."/>
            <person name="Submissions S."/>
        </authorList>
    </citation>
    <scope>NUCLEOTIDE SEQUENCE [LARGE SCALE GENOMIC DNA]</scope>
    <source>
        <strain evidence="5">CGMCC 4.5579</strain>
    </source>
</reference>
<keyword evidence="5" id="KW-1185">Reference proteome</keyword>
<dbReference type="Pfam" id="PF00440">
    <property type="entry name" value="TetR_N"/>
    <property type="match status" value="1"/>
</dbReference>